<feature type="transmembrane region" description="Helical" evidence="2">
    <location>
        <begin position="20"/>
        <end position="38"/>
    </location>
</feature>
<keyword evidence="2" id="KW-1133">Transmembrane helix</keyword>
<evidence type="ECO:0000313" key="4">
    <source>
        <dbReference type="Proteomes" id="UP000476511"/>
    </source>
</evidence>
<organism evidence="3 4">
    <name type="scientific">Agromyces kandeliae</name>
    <dbReference type="NCBI Taxonomy" id="2666141"/>
    <lineage>
        <taxon>Bacteria</taxon>
        <taxon>Bacillati</taxon>
        <taxon>Actinomycetota</taxon>
        <taxon>Actinomycetes</taxon>
        <taxon>Micrococcales</taxon>
        <taxon>Microbacteriaceae</taxon>
        <taxon>Agromyces</taxon>
    </lineage>
</organism>
<keyword evidence="2" id="KW-0472">Membrane</keyword>
<sequence length="287" mass="33055">MPDFPWFLAWMQDAIAWEWVRTALAAFIGAVLGGIFTLRAQANASRDQAERDSVARENQLMHARRVAVEKDMQDLHEKFVKLVAAVDTSPQTILHMVGQEPWAPLWKEIWTYDTRIGMRSQADLIPVAEVRSQVVQIVEFLNDARDHSWESAWHGAPERSLRRLAGQLAAEGAETMAAYLRHDDHRTRRTRLLSNLQREAAEYSAWESHEVERSELEAEQWYENATPQERAEADANFAEFFTRPRGEAPDDREDLSPNPAARPPGEAHGRPRSIWVRWFPGYGQYLR</sequence>
<evidence type="ECO:0000256" key="2">
    <source>
        <dbReference type="SAM" id="Phobius"/>
    </source>
</evidence>
<feature type="region of interest" description="Disordered" evidence="1">
    <location>
        <begin position="239"/>
        <end position="271"/>
    </location>
</feature>
<reference evidence="3 4" key="1">
    <citation type="submission" date="2019-11" db="EMBL/GenBank/DDBJ databases">
        <title>Agromyces kandeliae sp. nov., isolated from mangrove soil.</title>
        <authorList>
            <person name="Wang R."/>
        </authorList>
    </citation>
    <scope>NUCLEOTIDE SEQUENCE [LARGE SCALE GENOMIC DNA]</scope>
    <source>
        <strain evidence="3 4">Q22</strain>
    </source>
</reference>
<dbReference type="AlphaFoldDB" id="A0A6L5R3H7"/>
<comment type="caution">
    <text evidence="3">The sequence shown here is derived from an EMBL/GenBank/DDBJ whole genome shotgun (WGS) entry which is preliminary data.</text>
</comment>
<protein>
    <submittedName>
        <fullName evidence="3">Uncharacterized protein</fullName>
    </submittedName>
</protein>
<evidence type="ECO:0000313" key="3">
    <source>
        <dbReference type="EMBL" id="MRX44502.1"/>
    </source>
</evidence>
<name>A0A6L5R3H7_9MICO</name>
<gene>
    <name evidence="3" type="ORF">GJR97_12300</name>
</gene>
<dbReference type="EMBL" id="WKJD01000016">
    <property type="protein sequence ID" value="MRX44502.1"/>
    <property type="molecule type" value="Genomic_DNA"/>
</dbReference>
<dbReference type="Proteomes" id="UP000476511">
    <property type="component" value="Unassembled WGS sequence"/>
</dbReference>
<keyword evidence="2" id="KW-0812">Transmembrane</keyword>
<keyword evidence="4" id="KW-1185">Reference proteome</keyword>
<accession>A0A6L5R3H7</accession>
<dbReference type="RefSeq" id="WP_154346775.1">
    <property type="nucleotide sequence ID" value="NZ_WKJD01000016.1"/>
</dbReference>
<proteinExistence type="predicted"/>
<evidence type="ECO:0000256" key="1">
    <source>
        <dbReference type="SAM" id="MobiDB-lite"/>
    </source>
</evidence>